<feature type="region of interest" description="Disordered" evidence="4">
    <location>
        <begin position="921"/>
        <end position="948"/>
    </location>
</feature>
<organism evidence="5 6">
    <name type="scientific">Leersia perrieri</name>
    <dbReference type="NCBI Taxonomy" id="77586"/>
    <lineage>
        <taxon>Eukaryota</taxon>
        <taxon>Viridiplantae</taxon>
        <taxon>Streptophyta</taxon>
        <taxon>Embryophyta</taxon>
        <taxon>Tracheophyta</taxon>
        <taxon>Spermatophyta</taxon>
        <taxon>Magnoliopsida</taxon>
        <taxon>Liliopsida</taxon>
        <taxon>Poales</taxon>
        <taxon>Poaceae</taxon>
        <taxon>BOP clade</taxon>
        <taxon>Oryzoideae</taxon>
        <taxon>Oryzeae</taxon>
        <taxon>Oryzinae</taxon>
        <taxon>Leersia</taxon>
    </lineage>
</organism>
<evidence type="ECO:0000256" key="4">
    <source>
        <dbReference type="SAM" id="MobiDB-lite"/>
    </source>
</evidence>
<evidence type="ECO:0000256" key="2">
    <source>
        <dbReference type="ARBA" id="ARBA00023163"/>
    </source>
</evidence>
<reference evidence="5" key="3">
    <citation type="submission" date="2015-04" db="UniProtKB">
        <authorList>
            <consortium name="EnsemblPlants"/>
        </authorList>
    </citation>
    <scope>IDENTIFICATION</scope>
</reference>
<keyword evidence="2" id="KW-0804">Transcription</keyword>
<proteinExistence type="inferred from homology"/>
<dbReference type="STRING" id="77586.A0A0D9WBY2"/>
<comment type="similarity">
    <text evidence="3">Belongs to the GRAS family.</text>
</comment>
<evidence type="ECO:0000313" key="5">
    <source>
        <dbReference type="EnsemblPlants" id="LPERR05G00740.1"/>
    </source>
</evidence>
<feature type="short sequence motif" description="VHIID" evidence="3">
    <location>
        <begin position="465"/>
        <end position="469"/>
    </location>
</feature>
<comment type="caution">
    <text evidence="3">Lacks conserved residue(s) required for the propagation of feature annotation.</text>
</comment>
<keyword evidence="6" id="KW-1185">Reference proteome</keyword>
<feature type="region of interest" description="Leucine repeat II (LRII)" evidence="3">
    <location>
        <begin position="1113"/>
        <end position="1145"/>
    </location>
</feature>
<dbReference type="PANTHER" id="PTHR31636">
    <property type="entry name" value="OSJNBA0084A10.13 PROTEIN-RELATED"/>
    <property type="match status" value="1"/>
</dbReference>
<dbReference type="Pfam" id="PF03514">
    <property type="entry name" value="GRAS"/>
    <property type="match status" value="2"/>
</dbReference>
<feature type="region of interest" description="Leucine repeat II (LRII)" evidence="3">
    <location>
        <begin position="514"/>
        <end position="546"/>
    </location>
</feature>
<reference evidence="5 6" key="1">
    <citation type="submission" date="2012-08" db="EMBL/GenBank/DDBJ databases">
        <title>Oryza genome evolution.</title>
        <authorList>
            <person name="Wing R.A."/>
        </authorList>
    </citation>
    <scope>NUCLEOTIDE SEQUENCE</scope>
</reference>
<dbReference type="PROSITE" id="PS50985">
    <property type="entry name" value="GRAS"/>
    <property type="match status" value="2"/>
</dbReference>
<dbReference type="eggNOG" id="ENOG502QSQ6">
    <property type="taxonomic scope" value="Eukaryota"/>
</dbReference>
<feature type="region of interest" description="Leucine repeat I (LRI)" evidence="3">
    <location>
        <begin position="353"/>
        <end position="413"/>
    </location>
</feature>
<feature type="region of interest" description="Leucine repeat I (LRI)" evidence="3">
    <location>
        <begin position="953"/>
        <end position="1013"/>
    </location>
</feature>
<dbReference type="InterPro" id="IPR005202">
    <property type="entry name" value="TF_GRAS"/>
</dbReference>
<feature type="region of interest" description="VHIID" evidence="3">
    <location>
        <begin position="1032"/>
        <end position="1097"/>
    </location>
</feature>
<dbReference type="Gramene" id="LPERR05G00740.1">
    <property type="protein sequence ID" value="LPERR05G00740.1"/>
    <property type="gene ID" value="LPERR05G00740"/>
</dbReference>
<evidence type="ECO:0000256" key="3">
    <source>
        <dbReference type="PROSITE-ProRule" id="PRU01191"/>
    </source>
</evidence>
<sequence length="1327" mass="151089">MVIELPSDNQYTITETQQTYDGSSSSSQQQPSLYNYSLSNTQFFSQPATGSRTYLSGEVTSPATYSDKNYLGQTQFQIDAGGNPEYQTIRSNNALYYISQMLMEEVDERVSLHQGEAALQAAEKPFYDILGQVYPPPRNRLPMHSANDPDILDENASSSSSIYHSRLHNSHSNYKMLQPLPTPLSPYSYGRSLFLPNQQLVSTAWTSKVCIPGLQMRRGVEEAKRFVPIIDKFVIDLDTDRLSISKMTTKAKVGDKKRYAIFEVTDQRSNPYIRDLDILEGRSSKRYAITYCEIIRNEVFDRVLLCYGVKNFTEASNLREIMVKETSKNSLNGQNKGSQRKLRGKKQLKKDVVDLRSLLIQCAQAVAADDRILASELVKKIRQHSSADGDSNQRLAFYLVDGLDARLAGIGSQVHRKLMARRISTENMLKAYSLYLSACPFERASFAFANQTILDASKGQQPRKVHIVDFGICTGFQWPSLIQQFANEGSPPKLRITGIDMPQPGFHPCKIIEETGKRLADYANLFKVPFQYQGIASRWETIQIEDLNIDKDEVLIINCMFRMKNLGDETVAMNSARDRVLKTMRMMNPRVFILGIVNGSYSSPFFITRFKEVLFHYSSLFDMIDANVPRDNETRKMLERGFFGKDALNIIACEGAERTERPESYKQWQARCLKAGFKQLPVDPATLKVIIDMKKEIYHEDFVADEDGGWLLQGWKGRVIYAISTWKPNESFSDHIKKKVTRNNHNINQPDANKKATEKPFYDILGKVYPSSKETSDNGSSNYHEHACSGSCSKDLVGSQSAHSITTNWSSEFDCLVLQFRRGVEEAKNFVPNIEKLMDDPEKNAFSACKQTTEATGQKSKHENNIRDHPHVEDLELKEARNSKHLAISISGIIRDEMFDSVLLCNRQLPGEVAHLRGMMAKEAGDNPKKAQRKGYGQGQRKPSSKKKHMEAIDLRVLLIQCAQAIACSNHPFASELLKKIRLHASPHGDGSQRLANCFADGLEARLAGTGSQMYENLMAKQTSTKDMLKAYHLYVVACPFEMVTYYFCNKTIIDVLKGKPALHIIDFGILFGFQWPCLIQRLAKREGGPPKLRITGIDVPQPGFRPHGRIEETGKRLAEYAHMFGVPFQYHGIASRWETICIEDLRIDNDEVLIINCMSRMRKLGDETENIDSARDRVLRMMKRMNPEVFVLGVVNGLYSSPFFLTRFREVLFHYSSLFDMLDTNVPRNHEGRILVEKDLFGNDALNVVACEGAERTERPESYKQWQMRILRAGFEQHPIDHAILKRSVHYKELYHEDFVIDEDSGWLLQGWKGRIMHALSTWKPR</sequence>
<feature type="region of interest" description="SAW" evidence="3">
    <location>
        <begin position="1251"/>
        <end position="1325"/>
    </location>
</feature>
<reference evidence="6" key="2">
    <citation type="submission" date="2013-12" db="EMBL/GenBank/DDBJ databases">
        <authorList>
            <person name="Yu Y."/>
            <person name="Lee S."/>
            <person name="de Baynast K."/>
            <person name="Wissotski M."/>
            <person name="Liu L."/>
            <person name="Talag J."/>
            <person name="Goicoechea J."/>
            <person name="Angelova A."/>
            <person name="Jetty R."/>
            <person name="Kudrna D."/>
            <person name="Golser W."/>
            <person name="Rivera L."/>
            <person name="Zhang J."/>
            <person name="Wing R."/>
        </authorList>
    </citation>
    <scope>NUCLEOTIDE SEQUENCE</scope>
</reference>
<dbReference type="Proteomes" id="UP000032180">
    <property type="component" value="Chromosome 5"/>
</dbReference>
<feature type="region of interest" description="SAW" evidence="3">
    <location>
        <begin position="652"/>
        <end position="727"/>
    </location>
</feature>
<name>A0A0D9WBY2_9ORYZ</name>
<accession>A0A0D9WBY2</accession>
<protein>
    <submittedName>
        <fullName evidence="5">Uncharacterized protein</fullName>
    </submittedName>
</protein>
<dbReference type="HOGENOM" id="CLU_005302_0_0_1"/>
<feature type="short sequence motif" description="VHIID" evidence="3">
    <location>
        <begin position="1063"/>
        <end position="1067"/>
    </location>
</feature>
<dbReference type="EnsemblPlants" id="LPERR05G00740.1">
    <property type="protein sequence ID" value="LPERR05G00740.1"/>
    <property type="gene ID" value="LPERR05G00740"/>
</dbReference>
<evidence type="ECO:0000256" key="1">
    <source>
        <dbReference type="ARBA" id="ARBA00023015"/>
    </source>
</evidence>
<keyword evidence="1" id="KW-0805">Transcription regulation</keyword>
<evidence type="ECO:0000313" key="6">
    <source>
        <dbReference type="Proteomes" id="UP000032180"/>
    </source>
</evidence>